<dbReference type="EMBL" id="JAUSRA010000001">
    <property type="protein sequence ID" value="MDP9794698.1"/>
    <property type="molecule type" value="Genomic_DNA"/>
</dbReference>
<dbReference type="InterPro" id="IPR036237">
    <property type="entry name" value="Xyl_isomerase-like_sf"/>
</dbReference>
<dbReference type="InterPro" id="IPR050312">
    <property type="entry name" value="IolE/XylAMocC-like"/>
</dbReference>
<reference evidence="3 4" key="1">
    <citation type="submission" date="2023-07" db="EMBL/GenBank/DDBJ databases">
        <title>Sequencing the genomes of 1000 actinobacteria strains.</title>
        <authorList>
            <person name="Klenk H.-P."/>
        </authorList>
    </citation>
    <scope>NUCLEOTIDE SEQUENCE [LARGE SCALE GENOMIC DNA]</scope>
    <source>
        <strain evidence="3 4">DSM 44710</strain>
    </source>
</reference>
<evidence type="ECO:0000256" key="1">
    <source>
        <dbReference type="SAM" id="MobiDB-lite"/>
    </source>
</evidence>
<evidence type="ECO:0000313" key="3">
    <source>
        <dbReference type="EMBL" id="MDP9794698.1"/>
    </source>
</evidence>
<feature type="region of interest" description="Disordered" evidence="1">
    <location>
        <begin position="317"/>
        <end position="412"/>
    </location>
</feature>
<dbReference type="InterPro" id="IPR013022">
    <property type="entry name" value="Xyl_isomerase-like_TIM-brl"/>
</dbReference>
<protein>
    <submittedName>
        <fullName evidence="3">Sugar phosphate isomerase/epimerase</fullName>
    </submittedName>
</protein>
<evidence type="ECO:0000313" key="4">
    <source>
        <dbReference type="Proteomes" id="UP001240984"/>
    </source>
</evidence>
<organism evidence="3 4">
    <name type="scientific">Catenuloplanes nepalensis</name>
    <dbReference type="NCBI Taxonomy" id="587533"/>
    <lineage>
        <taxon>Bacteria</taxon>
        <taxon>Bacillati</taxon>
        <taxon>Actinomycetota</taxon>
        <taxon>Actinomycetes</taxon>
        <taxon>Micromonosporales</taxon>
        <taxon>Micromonosporaceae</taxon>
        <taxon>Catenuloplanes</taxon>
    </lineage>
</organism>
<dbReference type="GO" id="GO:0016853">
    <property type="term" value="F:isomerase activity"/>
    <property type="evidence" value="ECO:0007669"/>
    <property type="project" value="UniProtKB-KW"/>
</dbReference>
<keyword evidence="3" id="KW-0413">Isomerase</keyword>
<evidence type="ECO:0000259" key="2">
    <source>
        <dbReference type="Pfam" id="PF01261"/>
    </source>
</evidence>
<dbReference type="RefSeq" id="WP_306829914.1">
    <property type="nucleotide sequence ID" value="NZ_JAUSRA010000001.1"/>
</dbReference>
<dbReference type="Gene3D" id="3.20.20.150">
    <property type="entry name" value="Divalent-metal-dependent TIM barrel enzymes"/>
    <property type="match status" value="1"/>
</dbReference>
<dbReference type="PANTHER" id="PTHR12110">
    <property type="entry name" value="HYDROXYPYRUVATE ISOMERASE"/>
    <property type="match status" value="1"/>
</dbReference>
<comment type="caution">
    <text evidence="3">The sequence shown here is derived from an EMBL/GenBank/DDBJ whole genome shotgun (WGS) entry which is preliminary data.</text>
</comment>
<feature type="region of interest" description="Disordered" evidence="1">
    <location>
        <begin position="1"/>
        <end position="23"/>
    </location>
</feature>
<dbReference type="Proteomes" id="UP001240984">
    <property type="component" value="Unassembled WGS sequence"/>
</dbReference>
<name>A0ABT9MTI7_9ACTN</name>
<proteinExistence type="predicted"/>
<gene>
    <name evidence="3" type="ORF">J2S43_003210</name>
</gene>
<feature type="domain" description="Xylose isomerase-like TIM barrel" evidence="2">
    <location>
        <begin position="48"/>
        <end position="299"/>
    </location>
</feature>
<dbReference type="SUPFAM" id="SSF51658">
    <property type="entry name" value="Xylose isomerase-like"/>
    <property type="match status" value="1"/>
</dbReference>
<accession>A0ABT9MTI7</accession>
<sequence length="412" mass="42323">MRPHPNEAAGPSPHAHDATAADPGGVPGLRFGYGTNGFANHRLADALRVIADLGYQGVALTLDHDHLDPFAPDVARRTAEAADLLRELGLAVVIETGARYLLDPRRKHAPTLLHDDRALRLDFLRRAIAIGADLGAEAISFWAGVRPDGVPPDLAWERLVDGCAEAGAVAADAGIPLGFEPEPGMLVEDIAGWHRLRAELGAPPWFGLTLDIGHCRCLEPIGVADCVTAVAQHLVNVQIDDMRRGVHEHLEFGTGEIDFPPVLRALADGGYRGLVAVELPRHSHAAPTVAASSLAFLRAAANAPSFLGNVRRSAADHVGAPADEQAADPARSSAAGRAGEPADSPTDGGAAEPASSRAGGEASEPAAGRAGEPADSPTDGGAAEPVGSRPGGEAGQPADSPAGWGATAGRVS</sequence>
<keyword evidence="4" id="KW-1185">Reference proteome</keyword>
<dbReference type="PANTHER" id="PTHR12110:SF52">
    <property type="entry name" value="XYLOSE ISOMERASE"/>
    <property type="match status" value="1"/>
</dbReference>
<dbReference type="Pfam" id="PF01261">
    <property type="entry name" value="AP_endonuc_2"/>
    <property type="match status" value="1"/>
</dbReference>